<dbReference type="PROSITE" id="PS51352">
    <property type="entry name" value="THIOREDOXIN_2"/>
    <property type="match status" value="1"/>
</dbReference>
<feature type="domain" description="Thioredoxin" evidence="5">
    <location>
        <begin position="185"/>
        <end position="314"/>
    </location>
</feature>
<reference evidence="6" key="1">
    <citation type="journal article" date="2014" name="Front. Microbiol.">
        <title>High frequency of phylogenetically diverse reductive dehalogenase-homologous genes in deep subseafloor sedimentary metagenomes.</title>
        <authorList>
            <person name="Kawai M."/>
            <person name="Futagami T."/>
            <person name="Toyoda A."/>
            <person name="Takaki Y."/>
            <person name="Nishi S."/>
            <person name="Hori S."/>
            <person name="Arai W."/>
            <person name="Tsubouchi T."/>
            <person name="Morono Y."/>
            <person name="Uchiyama I."/>
            <person name="Ito T."/>
            <person name="Fujiyama A."/>
            <person name="Inagaki F."/>
            <person name="Takami H."/>
        </authorList>
    </citation>
    <scope>NUCLEOTIDE SEQUENCE</scope>
    <source>
        <strain evidence="6">Expedition CK06-06</strain>
    </source>
</reference>
<evidence type="ECO:0000313" key="6">
    <source>
        <dbReference type="EMBL" id="GAG58335.1"/>
    </source>
</evidence>
<accession>X0YQ14</accession>
<evidence type="ECO:0000259" key="5">
    <source>
        <dbReference type="PROSITE" id="PS51352"/>
    </source>
</evidence>
<dbReference type="InterPro" id="IPR036249">
    <property type="entry name" value="Thioredoxin-like_sf"/>
</dbReference>
<keyword evidence="2" id="KW-0249">Electron transport</keyword>
<dbReference type="InterPro" id="IPR013766">
    <property type="entry name" value="Thioredoxin_domain"/>
</dbReference>
<dbReference type="Gene3D" id="3.40.30.80">
    <property type="match status" value="1"/>
</dbReference>
<dbReference type="PANTHER" id="PTHR37170:SF1">
    <property type="entry name" value="GLUTAREDOXIN-LIKE PROTEIN"/>
    <property type="match status" value="1"/>
</dbReference>
<evidence type="ECO:0000256" key="2">
    <source>
        <dbReference type="ARBA" id="ARBA00022982"/>
    </source>
</evidence>
<dbReference type="NCBIfam" id="TIGR01068">
    <property type="entry name" value="thioredoxin"/>
    <property type="match status" value="1"/>
</dbReference>
<dbReference type="Gene3D" id="3.40.30.10">
    <property type="entry name" value="Glutaredoxin"/>
    <property type="match status" value="1"/>
</dbReference>
<evidence type="ECO:0000256" key="1">
    <source>
        <dbReference type="ARBA" id="ARBA00022448"/>
    </source>
</evidence>
<dbReference type="GO" id="GO:0015035">
    <property type="term" value="F:protein-disulfide reductase activity"/>
    <property type="evidence" value="ECO:0007669"/>
    <property type="project" value="InterPro"/>
</dbReference>
<dbReference type="PANTHER" id="PTHR37170">
    <property type="entry name" value="GLUTAREDOXIN-RELATED"/>
    <property type="match status" value="1"/>
</dbReference>
<keyword evidence="4" id="KW-0676">Redox-active center</keyword>
<evidence type="ECO:0000256" key="4">
    <source>
        <dbReference type="ARBA" id="ARBA00023284"/>
    </source>
</evidence>
<protein>
    <recommendedName>
        <fullName evidence="5">Thioredoxin domain-containing protein</fullName>
    </recommendedName>
</protein>
<dbReference type="FunFam" id="3.40.30.10:FF:000001">
    <property type="entry name" value="Thioredoxin"/>
    <property type="match status" value="1"/>
</dbReference>
<evidence type="ECO:0000256" key="3">
    <source>
        <dbReference type="ARBA" id="ARBA00023157"/>
    </source>
</evidence>
<gene>
    <name evidence="6" type="ORF">S01H4_16991</name>
</gene>
<dbReference type="InterPro" id="IPR005746">
    <property type="entry name" value="Thioredoxin"/>
</dbReference>
<keyword evidence="3" id="KW-1015">Disulfide bond</keyword>
<name>X0YQ14_9ZZZZ</name>
<comment type="caution">
    <text evidence="6">The sequence shown here is derived from an EMBL/GenBank/DDBJ whole genome shotgun (WGS) entry which is preliminary data.</text>
</comment>
<dbReference type="SUPFAM" id="SSF52833">
    <property type="entry name" value="Thioredoxin-like"/>
    <property type="match status" value="2"/>
</dbReference>
<dbReference type="CDD" id="cd02947">
    <property type="entry name" value="TRX_family"/>
    <property type="match status" value="1"/>
</dbReference>
<organism evidence="6">
    <name type="scientific">marine sediment metagenome</name>
    <dbReference type="NCBI Taxonomy" id="412755"/>
    <lineage>
        <taxon>unclassified sequences</taxon>
        <taxon>metagenomes</taxon>
        <taxon>ecological metagenomes</taxon>
    </lineage>
</organism>
<sequence length="314" mass="35316">MQYKRGKSLVKLIFVEELSQITDKIKGEILSLESEEAKKSNLSISPTILIGKDLGYQIEYWLAPAGQQVGVFIETISLVSQGESGLSSSSKEKLKNIDKNVLLETYISLDSPQCVQVVLLANKIAVEVPEKITSRLIEVGESSSKSRQFNISSVPQQVINENIDSVMHGFQSEEKLVNQIIFYGSSRAEEIFAKELEEVKKKEELIDSPNYPIVLNKNSFDKAVSKYPFLVIDCWAEWCMPCQMVHPVIESLAEKHKGKIAFGKLNVDENREIASRFRIMSIPTLLVFKDGKKVDAIIGAMPEKVLEEKLNVYK</sequence>
<dbReference type="AlphaFoldDB" id="X0YQ14"/>
<dbReference type="Pfam" id="PF00085">
    <property type="entry name" value="Thioredoxin"/>
    <property type="match status" value="1"/>
</dbReference>
<dbReference type="EMBL" id="BART01007464">
    <property type="protein sequence ID" value="GAG58335.1"/>
    <property type="molecule type" value="Genomic_DNA"/>
</dbReference>
<keyword evidence="1" id="KW-0813">Transport</keyword>
<proteinExistence type="predicted"/>